<dbReference type="CDD" id="cd02258">
    <property type="entry name" value="Peptidase_C25_N"/>
    <property type="match status" value="1"/>
</dbReference>
<evidence type="ECO:0000256" key="1">
    <source>
        <dbReference type="ARBA" id="ARBA00022729"/>
    </source>
</evidence>
<sequence>MNRIYLVLLVFVLSFSVNDVEKQTRRINWEINKAINGQQQVMFFKDCEYLDHESLLPYYVESIPLQGKSFRVVLEDKTFEEVENPGEFSGKEKIPEKFFFETSVATSGSKKMLYVKILPLRREGGKLYKLTGFGLTFIPQDNLKNARSSINWGTESVLKSGKWVKIKTSKKGIYRVPYDKLQEWGFSSPQNVNIYGNGGYALPEDNAKIEHDGLSQVSVWKGKDGNGKDCLFFYSSGTRKWIWDESAGQFHHVNNIYSNSAYYFLTEDVGAEKPVTTYPQNSSVVTHTTNSFDEYIVHEKEEFNLIHSGKQWFGEKFFSGMSQTITINCKDKVTNKPVILKFRGAARSSKPSTLDITINGGSKEPLSFRTVNKNSLTSNYADEDAIQITDNADGGSLGIVLNYNASNSSAEAWLDYIEVNYRKQLRYTAPEMYFRDAGTVAPSNIVEYTIENTSPGLKVFDVTGITDIFEVPTSASGNNLSFVRPAGDLREYVVFDPAGDFSEPEKVGDVANQNLHAIPSPDFLIITHPDFINSANELATFHRAVDGMSVSVVKTGEVYNEFSSGMPDATGIRNFIKMFYDRSSKLKYILLFGDGSYDNRNILGTSKNFIPTFQSENSLRPTSSFVTDDYYVMLDANESVYNGAIDLGIGRIPASTTYEAQTVVNKIKDYYSPESFGIWRNTICFIGDDEDSNVHMAQSEEMANQVNASHGAFITDKIYFDAYVQESTTAGERYPGVTDAINERVKNGVLILNYVGHANERFLADEHVLDISNINSWSNSNNLPIFVTATCEFSRFDADETSAGEYILLNPNGGGIGLFSTTRVVWSIPNYVLNKNFYNSVFEKDVDGEHYRMGEIMKLAKIATVNTINKRSFTLLADPALKLSYPRYNVVTTGINQGDAHGSADTLRALSKVTVSGYVADFLGNKLSNFNGKITPVVFDKALMLETLGNAGETPMKFKVQDNVIYKGLASVTDGEFTFSFVVPKDIAYKLGEGRIIYYADNGVDDAQGAFKNFLIGGSSDNQINDNMGPQVELYMDDTSFRSGDKTSKNPLMLAFITDESGVNTVGAGIGHDITAILDGDYANQIVLNDYYQGDIDNYRSGKIEYPLSNLSIGEHSLIIKVWDVANNSSEAEVRFVVSGEFQIESVSNYPNPVKDYTFFTFRHNQPDATFKSVIEIFDQSGRLVDSFYENISSSGMESNPLRWDVNNTDMPLRGGIYLYRITIKASDGAIASKTGKMVVIR</sequence>
<evidence type="ECO:0000259" key="2">
    <source>
        <dbReference type="Pfam" id="PF01364"/>
    </source>
</evidence>
<keyword evidence="1" id="KW-0732">Signal</keyword>
<dbReference type="SUPFAM" id="SSF52129">
    <property type="entry name" value="Caspase-like"/>
    <property type="match status" value="1"/>
</dbReference>
<gene>
    <name evidence="3" type="ORF">MNBD_BACTEROID01-2687</name>
</gene>
<dbReference type="InterPro" id="IPR029031">
    <property type="entry name" value="Gingipain_N_sf"/>
</dbReference>
<reference evidence="3" key="1">
    <citation type="submission" date="2018-06" db="EMBL/GenBank/DDBJ databases">
        <authorList>
            <person name="Zhirakovskaya E."/>
        </authorList>
    </citation>
    <scope>NUCLEOTIDE SEQUENCE</scope>
</reference>
<dbReference type="InterPro" id="IPR029030">
    <property type="entry name" value="Caspase-like_dom_sf"/>
</dbReference>
<dbReference type="NCBIfam" id="NF033707">
    <property type="entry name" value="T9SS_sortase"/>
    <property type="match status" value="1"/>
</dbReference>
<dbReference type="AlphaFoldDB" id="A0A3B0TYZ7"/>
<dbReference type="Gene3D" id="3.40.50.10390">
    <property type="entry name" value="Gingipain r, domain 1"/>
    <property type="match status" value="1"/>
</dbReference>
<dbReference type="GO" id="GO:0006508">
    <property type="term" value="P:proteolysis"/>
    <property type="evidence" value="ECO:0007669"/>
    <property type="project" value="InterPro"/>
</dbReference>
<name>A0A3B0TYZ7_9ZZZZ</name>
<feature type="domain" description="Gingipain" evidence="2">
    <location>
        <begin position="523"/>
        <end position="883"/>
    </location>
</feature>
<organism evidence="3">
    <name type="scientific">hydrothermal vent metagenome</name>
    <dbReference type="NCBI Taxonomy" id="652676"/>
    <lineage>
        <taxon>unclassified sequences</taxon>
        <taxon>metagenomes</taxon>
        <taxon>ecological metagenomes</taxon>
    </lineage>
</organism>
<dbReference type="GO" id="GO:0008234">
    <property type="term" value="F:cysteine-type peptidase activity"/>
    <property type="evidence" value="ECO:0007669"/>
    <property type="project" value="InterPro"/>
</dbReference>
<dbReference type="NCBIfam" id="TIGR04183">
    <property type="entry name" value="Por_Secre_tail"/>
    <property type="match status" value="1"/>
</dbReference>
<proteinExistence type="predicted"/>
<dbReference type="InterPro" id="IPR001769">
    <property type="entry name" value="Gingipain"/>
</dbReference>
<accession>A0A3B0TYZ7</accession>
<protein>
    <recommendedName>
        <fullName evidence="2">Gingipain domain-containing protein</fullName>
    </recommendedName>
</protein>
<dbReference type="EMBL" id="UOEP01000204">
    <property type="protein sequence ID" value="VAW24001.1"/>
    <property type="molecule type" value="Genomic_DNA"/>
</dbReference>
<evidence type="ECO:0000313" key="3">
    <source>
        <dbReference type="EMBL" id="VAW24001.1"/>
    </source>
</evidence>
<dbReference type="Gene3D" id="3.40.50.1460">
    <property type="match status" value="1"/>
</dbReference>
<dbReference type="InterPro" id="IPR026444">
    <property type="entry name" value="Secre_tail"/>
</dbReference>
<dbReference type="Pfam" id="PF01364">
    <property type="entry name" value="Peptidase_C25"/>
    <property type="match status" value="1"/>
</dbReference>